<keyword evidence="3" id="KW-1003">Cell membrane</keyword>
<evidence type="ECO:0000256" key="17">
    <source>
        <dbReference type="SAM" id="MobiDB-lite"/>
    </source>
</evidence>
<keyword evidence="9" id="KW-0325">Glycoprotein</keyword>
<evidence type="ECO:0000256" key="11">
    <source>
        <dbReference type="ARBA" id="ARBA00023316"/>
    </source>
</evidence>
<comment type="subcellular location">
    <subcellularLocation>
        <location evidence="1">Cell membrane</location>
        <topology evidence="1">Single-pass type II membrane protein</topology>
    </subcellularLocation>
</comment>
<dbReference type="GO" id="GO:0005886">
    <property type="term" value="C:plasma membrane"/>
    <property type="evidence" value="ECO:0007669"/>
    <property type="project" value="UniProtKB-SubCell"/>
</dbReference>
<evidence type="ECO:0000313" key="21">
    <source>
        <dbReference type="Proteomes" id="UP001152797"/>
    </source>
</evidence>
<organism evidence="19">
    <name type="scientific">Cladocopium goreaui</name>
    <dbReference type="NCBI Taxonomy" id="2562237"/>
    <lineage>
        <taxon>Eukaryota</taxon>
        <taxon>Sar</taxon>
        <taxon>Alveolata</taxon>
        <taxon>Dinophyceae</taxon>
        <taxon>Suessiales</taxon>
        <taxon>Symbiodiniaceae</taxon>
        <taxon>Cladocopium</taxon>
    </lineage>
</organism>
<keyword evidence="11" id="KW-0961">Cell wall biogenesis/degradation</keyword>
<dbReference type="Gene3D" id="3.20.20.80">
    <property type="entry name" value="Glycosidases"/>
    <property type="match status" value="1"/>
</dbReference>
<keyword evidence="7" id="KW-1133">Transmembrane helix</keyword>
<keyword evidence="5 16" id="KW-0378">Hydrolase</keyword>
<keyword evidence="21" id="KW-1185">Reference proteome</keyword>
<dbReference type="AlphaFoldDB" id="A0A9P1CW39"/>
<dbReference type="EMBL" id="CAMXCT030002480">
    <property type="protein sequence ID" value="CAL4785758.1"/>
    <property type="molecule type" value="Genomic_DNA"/>
</dbReference>
<protein>
    <recommendedName>
        <fullName evidence="14">glucan 1,3-beta-glucosidase</fullName>
        <ecNumber evidence="14">3.2.1.58</ecNumber>
    </recommendedName>
    <alternativeName>
        <fullName evidence="15">Exo-1,3-beta-glucanase D</fullName>
    </alternativeName>
</protein>
<dbReference type="GO" id="GO:0009251">
    <property type="term" value="P:glucan catabolic process"/>
    <property type="evidence" value="ECO:0007669"/>
    <property type="project" value="TreeGrafter"/>
</dbReference>
<accession>A0A9P1CW39</accession>
<evidence type="ECO:0000256" key="13">
    <source>
        <dbReference type="ARBA" id="ARBA00037126"/>
    </source>
</evidence>
<keyword evidence="10 16" id="KW-0326">Glycosidase</keyword>
<evidence type="ECO:0000313" key="19">
    <source>
        <dbReference type="EMBL" id="CAI3998446.1"/>
    </source>
</evidence>
<comment type="function">
    <text evidence="13">Glucosidase involved in the degradation of cellulosic biomass. Active on lichenan.</text>
</comment>
<evidence type="ECO:0000256" key="5">
    <source>
        <dbReference type="ARBA" id="ARBA00022801"/>
    </source>
</evidence>
<feature type="region of interest" description="Disordered" evidence="17">
    <location>
        <begin position="1"/>
        <end position="39"/>
    </location>
</feature>
<evidence type="ECO:0000256" key="3">
    <source>
        <dbReference type="ARBA" id="ARBA00022475"/>
    </source>
</evidence>
<evidence type="ECO:0000259" key="18">
    <source>
        <dbReference type="Pfam" id="PF00150"/>
    </source>
</evidence>
<reference evidence="19" key="1">
    <citation type="submission" date="2022-10" db="EMBL/GenBank/DDBJ databases">
        <authorList>
            <person name="Chen Y."/>
            <person name="Dougan E. K."/>
            <person name="Chan C."/>
            <person name="Rhodes N."/>
            <person name="Thang M."/>
        </authorList>
    </citation>
    <scope>NUCLEOTIDE SEQUENCE</scope>
</reference>
<proteinExistence type="inferred from homology"/>
<dbReference type="PANTHER" id="PTHR31297:SF34">
    <property type="entry name" value="GLUCAN 1,3-BETA-GLUCOSIDASE 2"/>
    <property type="match status" value="1"/>
</dbReference>
<dbReference type="InterPro" id="IPR001547">
    <property type="entry name" value="Glyco_hydro_5"/>
</dbReference>
<evidence type="ECO:0000256" key="6">
    <source>
        <dbReference type="ARBA" id="ARBA00022968"/>
    </source>
</evidence>
<dbReference type="InterPro" id="IPR050386">
    <property type="entry name" value="Glycosyl_hydrolase_5"/>
</dbReference>
<evidence type="ECO:0000256" key="10">
    <source>
        <dbReference type="ARBA" id="ARBA00023295"/>
    </source>
</evidence>
<evidence type="ECO:0000256" key="9">
    <source>
        <dbReference type="ARBA" id="ARBA00023180"/>
    </source>
</evidence>
<dbReference type="PANTHER" id="PTHR31297">
    <property type="entry name" value="GLUCAN ENDO-1,6-BETA-GLUCOSIDASE B"/>
    <property type="match status" value="1"/>
</dbReference>
<evidence type="ECO:0000256" key="12">
    <source>
        <dbReference type="ARBA" id="ARBA00036824"/>
    </source>
</evidence>
<dbReference type="EMBL" id="CAMXCT010002480">
    <property type="protein sequence ID" value="CAI3998446.1"/>
    <property type="molecule type" value="Genomic_DNA"/>
</dbReference>
<dbReference type="Pfam" id="PF00150">
    <property type="entry name" value="Cellulase"/>
    <property type="match status" value="1"/>
</dbReference>
<evidence type="ECO:0000256" key="7">
    <source>
        <dbReference type="ARBA" id="ARBA00022989"/>
    </source>
</evidence>
<evidence type="ECO:0000256" key="16">
    <source>
        <dbReference type="RuleBase" id="RU361153"/>
    </source>
</evidence>
<dbReference type="GO" id="GO:0009986">
    <property type="term" value="C:cell surface"/>
    <property type="evidence" value="ECO:0007669"/>
    <property type="project" value="TreeGrafter"/>
</dbReference>
<comment type="catalytic activity">
    <reaction evidence="12">
        <text>Successive hydrolysis of beta-D-glucose units from the non-reducing ends of (1-&gt;3)-beta-D-glucans, releasing alpha-glucose.</text>
        <dbReference type="EC" id="3.2.1.58"/>
    </reaction>
</comment>
<comment type="caution">
    <text evidence="19">The sequence shown here is derived from an EMBL/GenBank/DDBJ whole genome shotgun (WGS) entry which is preliminary data.</text>
</comment>
<feature type="domain" description="Glycoside hydrolase family 5" evidence="18">
    <location>
        <begin position="252"/>
        <end position="519"/>
    </location>
</feature>
<evidence type="ECO:0000256" key="2">
    <source>
        <dbReference type="ARBA" id="ARBA00005641"/>
    </source>
</evidence>
<keyword evidence="8" id="KW-0472">Membrane</keyword>
<evidence type="ECO:0000256" key="1">
    <source>
        <dbReference type="ARBA" id="ARBA00004401"/>
    </source>
</evidence>
<feature type="compositionally biased region" description="Basic and acidic residues" evidence="17">
    <location>
        <begin position="16"/>
        <end position="27"/>
    </location>
</feature>
<dbReference type="EMBL" id="CAMXCT020002480">
    <property type="protein sequence ID" value="CAL1151821.1"/>
    <property type="molecule type" value="Genomic_DNA"/>
</dbReference>
<dbReference type="EC" id="3.2.1.58" evidence="14"/>
<dbReference type="Proteomes" id="UP001152797">
    <property type="component" value="Unassembled WGS sequence"/>
</dbReference>
<sequence>MLRVHSPLSQSQTAVTERRERDVESPRSRSPRGSRATRQAVIDLDDTEHGLLADGLLPFSVCRSVIQVIWGKARSQAQAAHAAREASATGIPLSLGSSEPSQTQSDELLASGAEEVVSSALAALLKALDLDGTTRIPRQQGMQRSPAEDVILSRVRTLSLCAVAYWKEVSQDLGKAASSLARFLEMHRRLYWRRPPWRGVNLGGWLLLEPGPSFELFQQFGPARCEWQLLQQMRRKLGQQKTAEVLQAHRNTFLTEEDFQQIKSKGFNSVRIPFGYWIVTGPSNGDVYVGPALEFLDRALGFCKTLGLQVLLDLHGAPGGESGETPCGREMKDWRWEQWRLDESLEALKVIATRYKGHPSVSGIAVCNEPSEKVPADVLCQFYDQAIQAIRSCGMGPEEVSIVLPVYRTERLDEIWRIWNKVFDGFVRHANVAFDLHLYHCFGAWWQRQGLNSHLRMTKRDRKILRRVPAVVGEWSLALPHRALCQSDDEDQAYQAFATAQLQAYSHASHGWFFWNWRDSPEQHLGWDAQMCLQRRWLSQAEWKAD</sequence>
<gene>
    <name evidence="19" type="ORF">C1SCF055_LOCUS24746</name>
</gene>
<keyword evidence="4" id="KW-0812">Transmembrane</keyword>
<dbReference type="InterPro" id="IPR017853">
    <property type="entry name" value="GH"/>
</dbReference>
<evidence type="ECO:0000256" key="4">
    <source>
        <dbReference type="ARBA" id="ARBA00022692"/>
    </source>
</evidence>
<evidence type="ECO:0000256" key="8">
    <source>
        <dbReference type="ARBA" id="ARBA00023136"/>
    </source>
</evidence>
<comment type="similarity">
    <text evidence="2 16">Belongs to the glycosyl hydrolase 5 (cellulase A) family.</text>
</comment>
<evidence type="ECO:0000256" key="14">
    <source>
        <dbReference type="ARBA" id="ARBA00038929"/>
    </source>
</evidence>
<dbReference type="OrthoDB" id="413024at2759"/>
<dbReference type="SUPFAM" id="SSF51445">
    <property type="entry name" value="(Trans)glycosidases"/>
    <property type="match status" value="1"/>
</dbReference>
<dbReference type="GO" id="GO:0071555">
    <property type="term" value="P:cell wall organization"/>
    <property type="evidence" value="ECO:0007669"/>
    <property type="project" value="UniProtKB-KW"/>
</dbReference>
<keyword evidence="6" id="KW-0735">Signal-anchor</keyword>
<dbReference type="GO" id="GO:0004338">
    <property type="term" value="F:glucan exo-1,3-beta-glucosidase activity"/>
    <property type="evidence" value="ECO:0007669"/>
    <property type="project" value="UniProtKB-EC"/>
</dbReference>
<dbReference type="GO" id="GO:0005576">
    <property type="term" value="C:extracellular region"/>
    <property type="evidence" value="ECO:0007669"/>
    <property type="project" value="TreeGrafter"/>
</dbReference>
<evidence type="ECO:0000256" key="15">
    <source>
        <dbReference type="ARBA" id="ARBA00041260"/>
    </source>
</evidence>
<evidence type="ECO:0000313" key="20">
    <source>
        <dbReference type="EMBL" id="CAL4785758.1"/>
    </source>
</evidence>
<name>A0A9P1CW39_9DINO</name>
<reference evidence="20 21" key="2">
    <citation type="submission" date="2024-05" db="EMBL/GenBank/DDBJ databases">
        <authorList>
            <person name="Chen Y."/>
            <person name="Shah S."/>
            <person name="Dougan E. K."/>
            <person name="Thang M."/>
            <person name="Chan C."/>
        </authorList>
    </citation>
    <scope>NUCLEOTIDE SEQUENCE [LARGE SCALE GENOMIC DNA]</scope>
</reference>